<feature type="chain" id="PRO_5047008533" description="Outer membrane protein beta-barrel domain-containing protein" evidence="1">
    <location>
        <begin position="19"/>
        <end position="246"/>
    </location>
</feature>
<evidence type="ECO:0008006" key="4">
    <source>
        <dbReference type="Google" id="ProtNLM"/>
    </source>
</evidence>
<organism evidence="2 3">
    <name type="scientific">Sphingobacterium griseoflavum</name>
    <dbReference type="NCBI Taxonomy" id="1474952"/>
    <lineage>
        <taxon>Bacteria</taxon>
        <taxon>Pseudomonadati</taxon>
        <taxon>Bacteroidota</taxon>
        <taxon>Sphingobacteriia</taxon>
        <taxon>Sphingobacteriales</taxon>
        <taxon>Sphingobacteriaceae</taxon>
        <taxon>Sphingobacterium</taxon>
    </lineage>
</organism>
<gene>
    <name evidence="2" type="ORF">GCM10017764_22750</name>
</gene>
<dbReference type="Proteomes" id="UP000620550">
    <property type="component" value="Unassembled WGS sequence"/>
</dbReference>
<evidence type="ECO:0000313" key="3">
    <source>
        <dbReference type="Proteomes" id="UP000620550"/>
    </source>
</evidence>
<dbReference type="EMBL" id="BNAF01000008">
    <property type="protein sequence ID" value="GHE39011.1"/>
    <property type="molecule type" value="Genomic_DNA"/>
</dbReference>
<comment type="caution">
    <text evidence="2">The sequence shown here is derived from an EMBL/GenBank/DDBJ whole genome shotgun (WGS) entry which is preliminary data.</text>
</comment>
<dbReference type="Gene3D" id="2.40.160.170">
    <property type="match status" value="1"/>
</dbReference>
<protein>
    <recommendedName>
        <fullName evidence="4">Outer membrane protein beta-barrel domain-containing protein</fullName>
    </recommendedName>
</protein>
<name>A0ABQ3HZK8_9SPHI</name>
<reference evidence="3" key="1">
    <citation type="journal article" date="2019" name="Int. J. Syst. Evol. Microbiol.">
        <title>The Global Catalogue of Microorganisms (GCM) 10K type strain sequencing project: providing services to taxonomists for standard genome sequencing and annotation.</title>
        <authorList>
            <consortium name="The Broad Institute Genomics Platform"/>
            <consortium name="The Broad Institute Genome Sequencing Center for Infectious Disease"/>
            <person name="Wu L."/>
            <person name="Ma J."/>
        </authorList>
    </citation>
    <scope>NUCLEOTIDE SEQUENCE [LARGE SCALE GENOMIC DNA]</scope>
    <source>
        <strain evidence="3">CGMCC 1.12966</strain>
    </source>
</reference>
<dbReference type="RefSeq" id="WP_189626791.1">
    <property type="nucleotide sequence ID" value="NZ_BNAF01000008.1"/>
</dbReference>
<sequence>MNIRFTYLAMLISLLTFAATTEAVAGDGERDSIPESAYEYGYPNPFALGVHVGTTGVGLHIYQPLGNHFGLRLGGSFMPFRTSIVGNYGNRDVRSDVSAKANNVSLLVGWAPFAQQRGFFRTFNIQVGGAYFFDLSGKLESRLVDGYQYGDINVHPDRVGTITTHVNWKETVNPYAGIGWSNIVLDSRFSVSIDLGAYYLSKPSVSMEATGLLEENVNNAPTIENNIQNYRYLPRVEVGFSYRFWK</sequence>
<accession>A0ABQ3HZK8</accession>
<keyword evidence="3" id="KW-1185">Reference proteome</keyword>
<evidence type="ECO:0000313" key="2">
    <source>
        <dbReference type="EMBL" id="GHE39011.1"/>
    </source>
</evidence>
<keyword evidence="1" id="KW-0732">Signal</keyword>
<proteinExistence type="predicted"/>
<evidence type="ECO:0000256" key="1">
    <source>
        <dbReference type="SAM" id="SignalP"/>
    </source>
</evidence>
<feature type="signal peptide" evidence="1">
    <location>
        <begin position="1"/>
        <end position="18"/>
    </location>
</feature>